<evidence type="ECO:0000313" key="3">
    <source>
        <dbReference type="EMBL" id="KAH6657704.1"/>
    </source>
</evidence>
<protein>
    <submittedName>
        <fullName evidence="3">F-box domain-containing protein</fullName>
    </submittedName>
</protein>
<name>A0A9P8UST9_9PEZI</name>
<evidence type="ECO:0000313" key="4">
    <source>
        <dbReference type="Proteomes" id="UP000758603"/>
    </source>
</evidence>
<dbReference type="GeneID" id="70131025"/>
<evidence type="ECO:0000259" key="2">
    <source>
        <dbReference type="PROSITE" id="PS50181"/>
    </source>
</evidence>
<dbReference type="Gene3D" id="1.20.1280.50">
    <property type="match status" value="1"/>
</dbReference>
<feature type="region of interest" description="Disordered" evidence="1">
    <location>
        <begin position="81"/>
        <end position="100"/>
    </location>
</feature>
<dbReference type="InterPro" id="IPR039719">
    <property type="entry name" value="FBXO28"/>
</dbReference>
<organism evidence="3 4">
    <name type="scientific">Truncatella angustata</name>
    <dbReference type="NCBI Taxonomy" id="152316"/>
    <lineage>
        <taxon>Eukaryota</taxon>
        <taxon>Fungi</taxon>
        <taxon>Dikarya</taxon>
        <taxon>Ascomycota</taxon>
        <taxon>Pezizomycotina</taxon>
        <taxon>Sordariomycetes</taxon>
        <taxon>Xylariomycetidae</taxon>
        <taxon>Amphisphaeriales</taxon>
        <taxon>Sporocadaceae</taxon>
        <taxon>Truncatella</taxon>
    </lineage>
</organism>
<accession>A0A9P8UST9</accession>
<evidence type="ECO:0000256" key="1">
    <source>
        <dbReference type="SAM" id="MobiDB-lite"/>
    </source>
</evidence>
<dbReference type="AlphaFoldDB" id="A0A9P8UST9"/>
<reference evidence="3" key="1">
    <citation type="journal article" date="2021" name="Nat. Commun.">
        <title>Genetic determinants of endophytism in the Arabidopsis root mycobiome.</title>
        <authorList>
            <person name="Mesny F."/>
            <person name="Miyauchi S."/>
            <person name="Thiergart T."/>
            <person name="Pickel B."/>
            <person name="Atanasova L."/>
            <person name="Karlsson M."/>
            <person name="Huettel B."/>
            <person name="Barry K.W."/>
            <person name="Haridas S."/>
            <person name="Chen C."/>
            <person name="Bauer D."/>
            <person name="Andreopoulos W."/>
            <person name="Pangilinan J."/>
            <person name="LaButti K."/>
            <person name="Riley R."/>
            <person name="Lipzen A."/>
            <person name="Clum A."/>
            <person name="Drula E."/>
            <person name="Henrissat B."/>
            <person name="Kohler A."/>
            <person name="Grigoriev I.V."/>
            <person name="Martin F.M."/>
            <person name="Hacquard S."/>
        </authorList>
    </citation>
    <scope>NUCLEOTIDE SEQUENCE</scope>
    <source>
        <strain evidence="3">MPI-SDFR-AT-0073</strain>
    </source>
</reference>
<dbReference type="GO" id="GO:0000209">
    <property type="term" value="P:protein polyubiquitination"/>
    <property type="evidence" value="ECO:0007669"/>
    <property type="project" value="TreeGrafter"/>
</dbReference>
<dbReference type="RefSeq" id="XP_045961938.1">
    <property type="nucleotide sequence ID" value="XM_046102133.1"/>
</dbReference>
<sequence length="622" mass="69944">MAEQSKFESLPNEILLEILSYLSPTHITELQVLSQRLLRVCRDSVFWRLRCHEESTFLESFKRRRSLRFSDEDETLVSAVLSSQNGGPDTTNTPRTSRKAVENERVRILANWDPSFDGESVNWYNEYIQRRGAIAVSWFEQPQIRDGDMKDAIEVKGTALFRPSQNTDVLYAVAPLDDGSVCLWDVKGNGETRRKPGSILSKSQEGLLRLDSPSLSFRSRMTSIGITECVSVDSSRNRAFFAVQSHLVEVDLQTLQIVAQQPYEWPITTMSTAHPTIPLTIGTFHGIHLHDSRVGTKIKRDRNERLDVFDRVKSPDLSLVMDPSPLPPYAPLTQSGPLSILHMEQPSSKELISDDIFVAGRFASVLHYDRRMFPAIKGSIHSGARLCSLASLPYPFSCLDSDLRRHGELSVDQVNKVKSATGGRTLIAGGEYNTKGSLEIYGLAEDQGNDDYNLIQKSTMKNRQTASAAKLLSVINHGARIVYSDGDGYLKWMERDGFTEVRRHKIGHGEKVAHRSLFASMPGSDEIARKMLSTRTKEMGTDGDVNNDDIVFWTGEKLGLVSFSSQPGFSSEDFEDDTRTPEEIKTEKEAHLYNERMRLALERQANDVRYVRHLGAGILRGI</sequence>
<dbReference type="EMBL" id="JAGPXC010000002">
    <property type="protein sequence ID" value="KAH6657704.1"/>
    <property type="molecule type" value="Genomic_DNA"/>
</dbReference>
<dbReference type="OrthoDB" id="3219396at2759"/>
<dbReference type="Proteomes" id="UP000758603">
    <property type="component" value="Unassembled WGS sequence"/>
</dbReference>
<feature type="compositionally biased region" description="Polar residues" evidence="1">
    <location>
        <begin position="81"/>
        <end position="95"/>
    </location>
</feature>
<feature type="domain" description="F-box" evidence="2">
    <location>
        <begin position="4"/>
        <end position="50"/>
    </location>
</feature>
<dbReference type="SUPFAM" id="SSF81383">
    <property type="entry name" value="F-box domain"/>
    <property type="match status" value="1"/>
</dbReference>
<dbReference type="InterPro" id="IPR001810">
    <property type="entry name" value="F-box_dom"/>
</dbReference>
<proteinExistence type="predicted"/>
<dbReference type="SMART" id="SM00256">
    <property type="entry name" value="FBOX"/>
    <property type="match status" value="1"/>
</dbReference>
<gene>
    <name evidence="3" type="ORF">BKA67DRAFT_556104</name>
</gene>
<comment type="caution">
    <text evidence="3">The sequence shown here is derived from an EMBL/GenBank/DDBJ whole genome shotgun (WGS) entry which is preliminary data.</text>
</comment>
<dbReference type="PANTHER" id="PTHR13252:SF9">
    <property type="entry name" value="F-BOX ONLY PROTEIN 28"/>
    <property type="match status" value="1"/>
</dbReference>
<dbReference type="Pfam" id="PF12937">
    <property type="entry name" value="F-box-like"/>
    <property type="match status" value="1"/>
</dbReference>
<dbReference type="InterPro" id="IPR036047">
    <property type="entry name" value="F-box-like_dom_sf"/>
</dbReference>
<keyword evidence="4" id="KW-1185">Reference proteome</keyword>
<dbReference type="PROSITE" id="PS50181">
    <property type="entry name" value="FBOX"/>
    <property type="match status" value="1"/>
</dbReference>
<dbReference type="PANTHER" id="PTHR13252">
    <property type="entry name" value="F-BOX ONLY PROTEIN 28"/>
    <property type="match status" value="1"/>
</dbReference>